<sequence length="104" mass="10963">MRPSIAVEESVIQLGSNLRSARLRRRLPQSVVADRAGISLNTLSKIENGDCGVSIGNIASVLNALGLSPLLSGLAAAQEDSAGLMLEERNLPQRVRSKKKSAGL</sequence>
<feature type="domain" description="HTH cro/C1-type" evidence="1">
    <location>
        <begin position="18"/>
        <end position="72"/>
    </location>
</feature>
<organism evidence="2 3">
    <name type="scientific">Sutterella wadsworthensis HGA0223</name>
    <dbReference type="NCBI Taxonomy" id="1203554"/>
    <lineage>
        <taxon>Bacteria</taxon>
        <taxon>Pseudomonadati</taxon>
        <taxon>Pseudomonadota</taxon>
        <taxon>Betaproteobacteria</taxon>
        <taxon>Burkholderiales</taxon>
        <taxon>Sutterellaceae</taxon>
        <taxon>Sutterella</taxon>
    </lineage>
</organism>
<dbReference type="SUPFAM" id="SSF47413">
    <property type="entry name" value="lambda repressor-like DNA-binding domains"/>
    <property type="match status" value="1"/>
</dbReference>
<proteinExistence type="predicted"/>
<evidence type="ECO:0000259" key="1">
    <source>
        <dbReference type="PROSITE" id="PS50943"/>
    </source>
</evidence>
<dbReference type="GeneID" id="64061272"/>
<reference evidence="2 3" key="1">
    <citation type="submission" date="2013-04" db="EMBL/GenBank/DDBJ databases">
        <title>The Genome Sequence of Sutterella wadsworthensis HGA0223.</title>
        <authorList>
            <consortium name="The Broad Institute Genomics Platform"/>
            <person name="Earl A."/>
            <person name="Ward D."/>
            <person name="Feldgarden M."/>
            <person name="Gevers D."/>
            <person name="Schmidt T.M."/>
            <person name="Dover J."/>
            <person name="Dai D."/>
            <person name="Walker B."/>
            <person name="Young S."/>
            <person name="Zeng Q."/>
            <person name="Gargeya S."/>
            <person name="Fitzgerald M."/>
            <person name="Haas B."/>
            <person name="Abouelleil A."/>
            <person name="Allen A.W."/>
            <person name="Alvarado L."/>
            <person name="Arachchi H.M."/>
            <person name="Berlin A.M."/>
            <person name="Chapman S.B."/>
            <person name="Gainer-Dewar J."/>
            <person name="Goldberg J."/>
            <person name="Griggs A."/>
            <person name="Gujja S."/>
            <person name="Hansen M."/>
            <person name="Howarth C."/>
            <person name="Imamovic A."/>
            <person name="Ireland A."/>
            <person name="Larimer J."/>
            <person name="McCowan C."/>
            <person name="Murphy C."/>
            <person name="Pearson M."/>
            <person name="Poon T.W."/>
            <person name="Priest M."/>
            <person name="Roberts A."/>
            <person name="Saif S."/>
            <person name="Shea T."/>
            <person name="Sisk P."/>
            <person name="Sykes S."/>
            <person name="Wortman J."/>
            <person name="Nusbaum C."/>
            <person name="Birren B."/>
        </authorList>
    </citation>
    <scope>NUCLEOTIDE SEQUENCE [LARGE SCALE GENOMIC DNA]</scope>
    <source>
        <strain evidence="2 3">HGA0223</strain>
    </source>
</reference>
<protein>
    <recommendedName>
        <fullName evidence="1">HTH cro/C1-type domain-containing protein</fullName>
    </recommendedName>
</protein>
<dbReference type="InterPro" id="IPR001387">
    <property type="entry name" value="Cro/C1-type_HTH"/>
</dbReference>
<dbReference type="CDD" id="cd00093">
    <property type="entry name" value="HTH_XRE"/>
    <property type="match status" value="1"/>
</dbReference>
<dbReference type="EMBL" id="ATCF01000012">
    <property type="protein sequence ID" value="EPE00177.1"/>
    <property type="molecule type" value="Genomic_DNA"/>
</dbReference>
<gene>
    <name evidence="2" type="ORF">HMPREF1476_00906</name>
</gene>
<evidence type="ECO:0000313" key="3">
    <source>
        <dbReference type="Proteomes" id="UP000014400"/>
    </source>
</evidence>
<dbReference type="RefSeq" id="WP_016474227.1">
    <property type="nucleotide sequence ID" value="NZ_KE150480.1"/>
</dbReference>
<comment type="caution">
    <text evidence="2">The sequence shown here is derived from an EMBL/GenBank/DDBJ whole genome shotgun (WGS) entry which is preliminary data.</text>
</comment>
<dbReference type="InterPro" id="IPR010982">
    <property type="entry name" value="Lambda_DNA-bd_dom_sf"/>
</dbReference>
<dbReference type="HOGENOM" id="CLU_153788_1_0_4"/>
<keyword evidence="3" id="KW-1185">Reference proteome</keyword>
<name>S3BIH2_9BURK</name>
<dbReference type="STRING" id="1203554.HMPREF1476_00906"/>
<dbReference type="PATRIC" id="fig|1203554.3.peg.926"/>
<accession>S3BIH2</accession>
<dbReference type="Gene3D" id="1.10.260.40">
    <property type="entry name" value="lambda repressor-like DNA-binding domains"/>
    <property type="match status" value="1"/>
</dbReference>
<dbReference type="SMART" id="SM00530">
    <property type="entry name" value="HTH_XRE"/>
    <property type="match status" value="1"/>
</dbReference>
<evidence type="ECO:0000313" key="2">
    <source>
        <dbReference type="EMBL" id="EPE00177.1"/>
    </source>
</evidence>
<dbReference type="Pfam" id="PF13560">
    <property type="entry name" value="HTH_31"/>
    <property type="match status" value="1"/>
</dbReference>
<dbReference type="AlphaFoldDB" id="S3BIH2"/>
<dbReference type="Proteomes" id="UP000014400">
    <property type="component" value="Unassembled WGS sequence"/>
</dbReference>
<dbReference type="PROSITE" id="PS50943">
    <property type="entry name" value="HTH_CROC1"/>
    <property type="match status" value="1"/>
</dbReference>
<dbReference type="GO" id="GO:0003677">
    <property type="term" value="F:DNA binding"/>
    <property type="evidence" value="ECO:0007669"/>
    <property type="project" value="InterPro"/>
</dbReference>
<dbReference type="eggNOG" id="COG1396">
    <property type="taxonomic scope" value="Bacteria"/>
</dbReference>